<evidence type="ECO:0000256" key="1">
    <source>
        <dbReference type="SAM" id="MobiDB-lite"/>
    </source>
</evidence>
<feature type="compositionally biased region" description="Basic residues" evidence="1">
    <location>
        <begin position="1"/>
        <end position="12"/>
    </location>
</feature>
<protein>
    <submittedName>
        <fullName evidence="2">Uncharacterized protein</fullName>
    </submittedName>
</protein>
<feature type="region of interest" description="Disordered" evidence="1">
    <location>
        <begin position="1"/>
        <end position="30"/>
    </location>
</feature>
<gene>
    <name evidence="2" type="ORF">AVDCRST_MAG76-2885</name>
</gene>
<sequence length="61" mass="6560">MGPRKPLRHRRTAVSWGHDRIKGPGRRSGLVDEVRDSMGAHRAVRVLGTGGSIGGDDGKET</sequence>
<dbReference type="AlphaFoldDB" id="A0A6J4IXH5"/>
<accession>A0A6J4IXH5</accession>
<proteinExistence type="predicted"/>
<name>A0A6J4IXH5_9ACTN</name>
<organism evidence="2">
    <name type="scientific">uncultured Acidimicrobiales bacterium</name>
    <dbReference type="NCBI Taxonomy" id="310071"/>
    <lineage>
        <taxon>Bacteria</taxon>
        <taxon>Bacillati</taxon>
        <taxon>Actinomycetota</taxon>
        <taxon>Acidimicrobiia</taxon>
        <taxon>Acidimicrobiales</taxon>
        <taxon>environmental samples</taxon>
    </lineage>
</organism>
<reference evidence="2" key="1">
    <citation type="submission" date="2020-02" db="EMBL/GenBank/DDBJ databases">
        <authorList>
            <person name="Meier V. D."/>
        </authorList>
    </citation>
    <scope>NUCLEOTIDE SEQUENCE</scope>
    <source>
        <strain evidence="2">AVDCRST_MAG76</strain>
    </source>
</reference>
<evidence type="ECO:0000313" key="2">
    <source>
        <dbReference type="EMBL" id="CAA9262211.1"/>
    </source>
</evidence>
<dbReference type="EMBL" id="CADCSZ010000173">
    <property type="protein sequence ID" value="CAA9262211.1"/>
    <property type="molecule type" value="Genomic_DNA"/>
</dbReference>